<gene>
    <name evidence="4" type="primary">axeA</name>
    <name evidence="4" type="ORF">SCOCK_210069</name>
</gene>
<dbReference type="GO" id="GO:0005976">
    <property type="term" value="P:polysaccharide metabolic process"/>
    <property type="evidence" value="ECO:0007669"/>
    <property type="project" value="TreeGrafter"/>
</dbReference>
<proteinExistence type="predicted"/>
<feature type="active site" description="Charge relay system" evidence="1">
    <location>
        <position position="270"/>
    </location>
</feature>
<dbReference type="Proteomes" id="UP001152519">
    <property type="component" value="Unassembled WGS sequence"/>
</dbReference>
<reference evidence="4" key="1">
    <citation type="submission" date="2021-05" db="EMBL/GenBank/DDBJ databases">
        <authorList>
            <person name="Arsene-Ploetze F."/>
        </authorList>
    </citation>
    <scope>NUCLEOTIDE SEQUENCE</scope>
    <source>
        <strain evidence="4">DSM 42138</strain>
    </source>
</reference>
<dbReference type="Gene3D" id="3.40.50.1820">
    <property type="entry name" value="alpha/beta hydrolase"/>
    <property type="match status" value="1"/>
</dbReference>
<comment type="caution">
    <text evidence="4">The sequence shown here is derived from an EMBL/GenBank/DDBJ whole genome shotgun (WGS) entry which is preliminary data.</text>
</comment>
<evidence type="ECO:0000256" key="1">
    <source>
        <dbReference type="PIRSR" id="PIRSR639069-1"/>
    </source>
</evidence>
<feature type="active site" description="Charge relay system" evidence="1">
    <location>
        <position position="299"/>
    </location>
</feature>
<sequence>MPLTDLPLPQLAAYSCATPEPPDFDAFWKRTLAATRPEASFEPYETRLRTVTVQDVALAGFGGSRVRGWLLVPAHAEGPLPCVVEIPGYGGGRGLPHDSLVYSAAGYAHFIMDLRGQGAHWLVGGTPDPDASPEPHYPGFMTSGLADPDGYYYRRVITDAVCAVRAIAGHPAVDADRIALMGGSAGAGVALAAAGLGAPVRCLIADVPYLCDIRRGCELATDGPYLEVVGFLRARRDLVEQAMRTLSYVDGVFFARRATVPALFSAALMDPICPPSTAYAAFNAYAGPADMKLWEFNGHEGGEGFQQLRRLDFLTEAL</sequence>
<dbReference type="InterPro" id="IPR029058">
    <property type="entry name" value="AB_hydrolase_fold"/>
</dbReference>
<keyword evidence="4" id="KW-0378">Hydrolase</keyword>
<dbReference type="SUPFAM" id="SSF53474">
    <property type="entry name" value="alpha/beta-Hydrolases"/>
    <property type="match status" value="1"/>
</dbReference>
<dbReference type="Pfam" id="PF05448">
    <property type="entry name" value="AXE1"/>
    <property type="match status" value="1"/>
</dbReference>
<dbReference type="RefSeq" id="WP_251489465.1">
    <property type="nucleotide sequence ID" value="NZ_CAJSLV010000050.1"/>
</dbReference>
<feature type="domain" description="Acetyl xylan esterase" evidence="3">
    <location>
        <begin position="1"/>
        <end position="315"/>
    </location>
</feature>
<dbReference type="GO" id="GO:0047739">
    <property type="term" value="F:cephalosporin-C deacetylase activity"/>
    <property type="evidence" value="ECO:0007669"/>
    <property type="project" value="UniProtKB-EC"/>
</dbReference>
<evidence type="ECO:0000259" key="3">
    <source>
        <dbReference type="Pfam" id="PF05448"/>
    </source>
</evidence>
<dbReference type="EC" id="3.1.1.41" evidence="4"/>
<feature type="active site" description="Nucleophile" evidence="1">
    <location>
        <position position="184"/>
    </location>
</feature>
<dbReference type="PANTHER" id="PTHR40111:SF1">
    <property type="entry name" value="CEPHALOSPORIN-C DEACETYLASE"/>
    <property type="match status" value="1"/>
</dbReference>
<dbReference type="EC" id="3.1.1.72" evidence="4"/>
<name>A0A9W4DPE9_9ACTN</name>
<keyword evidence="5" id="KW-1185">Reference proteome</keyword>
<dbReference type="InterPro" id="IPR008391">
    <property type="entry name" value="AXE1_dom"/>
</dbReference>
<accession>A0A9W4DPE9</accession>
<dbReference type="GO" id="GO:0046555">
    <property type="term" value="F:acetylxylan esterase activity"/>
    <property type="evidence" value="ECO:0007669"/>
    <property type="project" value="UniProtKB-EC"/>
</dbReference>
<evidence type="ECO:0000256" key="2">
    <source>
        <dbReference type="PIRSR" id="PIRSR639069-2"/>
    </source>
</evidence>
<evidence type="ECO:0000313" key="4">
    <source>
        <dbReference type="EMBL" id="CAG6393629.1"/>
    </source>
</evidence>
<dbReference type="PANTHER" id="PTHR40111">
    <property type="entry name" value="CEPHALOSPORIN-C DEACETYLASE"/>
    <property type="match status" value="1"/>
</dbReference>
<organism evidence="4 5">
    <name type="scientific">Actinacidiphila cocklensis</name>
    <dbReference type="NCBI Taxonomy" id="887465"/>
    <lineage>
        <taxon>Bacteria</taxon>
        <taxon>Bacillati</taxon>
        <taxon>Actinomycetota</taxon>
        <taxon>Actinomycetes</taxon>
        <taxon>Kitasatosporales</taxon>
        <taxon>Streptomycetaceae</taxon>
        <taxon>Actinacidiphila</taxon>
    </lineage>
</organism>
<dbReference type="EMBL" id="CAJSLV010000050">
    <property type="protein sequence ID" value="CAG6393629.1"/>
    <property type="molecule type" value="Genomic_DNA"/>
</dbReference>
<evidence type="ECO:0000313" key="5">
    <source>
        <dbReference type="Proteomes" id="UP001152519"/>
    </source>
</evidence>
<protein>
    <submittedName>
        <fullName evidence="4">Cephalosporin-C deacetylase</fullName>
        <ecNumber evidence="4">3.1.1.41</ecNumber>
        <ecNumber evidence="4">3.1.1.72</ecNumber>
    </submittedName>
</protein>
<dbReference type="InterPro" id="IPR039069">
    <property type="entry name" value="CE7"/>
</dbReference>
<feature type="binding site" evidence="2">
    <location>
        <position position="89"/>
    </location>
    <ligand>
        <name>substrate</name>
    </ligand>
</feature>
<dbReference type="AlphaFoldDB" id="A0A9W4DPE9"/>